<sequence>MEKYDGFKNKRVIVLGYGRSGRSAVSALVSLGADVVLTTNEVLADERLRQTMKGWGVEIVDGHHPSSLLNDAQLIVKNPGIPYGIEFLQEAERRGIPIITEVEIAGHISEAPIIGITGTNGKTTVTHLIGEMLSHSGLSPILCGNIGYPATSAAKEAGGDDILVMELSSFQLMGIMDFKPDTAVITNIYEAHIDYHGSVEAYEAAKLNLLRNMGEEDKLVFNGMQKGKLDRLDHAVDVEFFSVEGEAAACIKDGCVTYMDRPLIHVDDVLLLGGHNHENILAALIAAKMHGATDEGIVKTLSTFGGIPHRMEYLGAVGGTDYYNDSKATNNLATSFALKTFKSPVIWIAGGLDRGQTLDELIPRMERVRTIITFGETKDKFIELADRTHKEILTAENPYDAAGLAAGISRPGDTVLFSPACASWDQYKDYEARGDHFKEGFSNLED</sequence>
<evidence type="ECO:0000256" key="6">
    <source>
        <dbReference type="ARBA" id="ARBA00015655"/>
    </source>
</evidence>
<dbReference type="GO" id="GO:0009252">
    <property type="term" value="P:peptidoglycan biosynthetic process"/>
    <property type="evidence" value="ECO:0007669"/>
    <property type="project" value="UniProtKB-UniRule"/>
</dbReference>
<dbReference type="Pfam" id="PF02875">
    <property type="entry name" value="Mur_ligase_C"/>
    <property type="match status" value="1"/>
</dbReference>
<comment type="pathway">
    <text evidence="3 17 18">Cell wall biogenesis; peptidoglycan biosynthesis.</text>
</comment>
<dbReference type="HAMAP" id="MF_00639">
    <property type="entry name" value="MurD"/>
    <property type="match status" value="1"/>
</dbReference>
<evidence type="ECO:0000256" key="16">
    <source>
        <dbReference type="ARBA" id="ARBA00047632"/>
    </source>
</evidence>
<dbReference type="EMBL" id="LAYZ01000024">
    <property type="protein sequence ID" value="KKK33707.1"/>
    <property type="molecule type" value="Genomic_DNA"/>
</dbReference>
<keyword evidence="7 17" id="KW-0963">Cytoplasm</keyword>
<accession>A0A0M2SLF8</accession>
<dbReference type="GO" id="GO:0008360">
    <property type="term" value="P:regulation of cell shape"/>
    <property type="evidence" value="ECO:0007669"/>
    <property type="project" value="UniProtKB-KW"/>
</dbReference>
<dbReference type="Pfam" id="PF08245">
    <property type="entry name" value="Mur_ligase_M"/>
    <property type="match status" value="1"/>
</dbReference>
<evidence type="ECO:0000256" key="13">
    <source>
        <dbReference type="ARBA" id="ARBA00023316"/>
    </source>
</evidence>
<dbReference type="InterPro" id="IPR013221">
    <property type="entry name" value="Mur_ligase_cen"/>
</dbReference>
<evidence type="ECO:0000313" key="22">
    <source>
        <dbReference type="Proteomes" id="UP000034287"/>
    </source>
</evidence>
<name>A0A0M2SLF8_9STAP</name>
<comment type="subcellular location">
    <subcellularLocation>
        <location evidence="2 17 18">Cytoplasm</location>
    </subcellularLocation>
</comment>
<comment type="function">
    <text evidence="1 17 18">Cell wall formation. Catalyzes the addition of glutamate to the nucleotide precursor UDP-N-acetylmuramoyl-L-alanine (UMA).</text>
</comment>
<dbReference type="PATRIC" id="fig|1432562.3.peg.1736"/>
<comment type="catalytic activity">
    <reaction evidence="16 17 18">
        <text>UDP-N-acetyl-alpha-D-muramoyl-L-alanine + D-glutamate + ATP = UDP-N-acetyl-alpha-D-muramoyl-L-alanyl-D-glutamate + ADP + phosphate + H(+)</text>
        <dbReference type="Rhea" id="RHEA:16429"/>
        <dbReference type="ChEBI" id="CHEBI:15378"/>
        <dbReference type="ChEBI" id="CHEBI:29986"/>
        <dbReference type="ChEBI" id="CHEBI:30616"/>
        <dbReference type="ChEBI" id="CHEBI:43474"/>
        <dbReference type="ChEBI" id="CHEBI:83898"/>
        <dbReference type="ChEBI" id="CHEBI:83900"/>
        <dbReference type="ChEBI" id="CHEBI:456216"/>
        <dbReference type="EC" id="6.3.2.9"/>
    </reaction>
</comment>
<evidence type="ECO:0000256" key="4">
    <source>
        <dbReference type="ARBA" id="ARBA00010416"/>
    </source>
</evidence>
<evidence type="ECO:0000256" key="15">
    <source>
        <dbReference type="ARBA" id="ARBA00032324"/>
    </source>
</evidence>
<dbReference type="InterPro" id="IPR004101">
    <property type="entry name" value="Mur_ligase_C"/>
</dbReference>
<keyword evidence="13 17" id="KW-0961">Cell wall biogenesis/degradation</keyword>
<keyword evidence="8 17" id="KW-0436">Ligase</keyword>
<evidence type="ECO:0000256" key="11">
    <source>
        <dbReference type="ARBA" id="ARBA00022960"/>
    </source>
</evidence>
<keyword evidence="12 17" id="KW-0573">Peptidoglycan synthesis</keyword>
<dbReference type="SUPFAM" id="SSF51984">
    <property type="entry name" value="MurCD N-terminal domain"/>
    <property type="match status" value="1"/>
</dbReference>
<keyword evidence="9 17" id="KW-0547">Nucleotide-binding</keyword>
<keyword evidence="17 18" id="KW-0132">Cell division</keyword>
<evidence type="ECO:0000256" key="17">
    <source>
        <dbReference type="HAMAP-Rule" id="MF_00639"/>
    </source>
</evidence>
<dbReference type="Gene3D" id="3.40.1190.10">
    <property type="entry name" value="Mur-like, catalytic domain"/>
    <property type="match status" value="1"/>
</dbReference>
<evidence type="ECO:0000256" key="5">
    <source>
        <dbReference type="ARBA" id="ARBA00012212"/>
    </source>
</evidence>
<evidence type="ECO:0000256" key="8">
    <source>
        <dbReference type="ARBA" id="ARBA00022598"/>
    </source>
</evidence>
<evidence type="ECO:0000256" key="2">
    <source>
        <dbReference type="ARBA" id="ARBA00004496"/>
    </source>
</evidence>
<keyword evidence="17 18" id="KW-0131">Cell cycle</keyword>
<dbReference type="Pfam" id="PF21799">
    <property type="entry name" value="MurD-like_N"/>
    <property type="match status" value="1"/>
</dbReference>
<keyword evidence="11 17" id="KW-0133">Cell shape</keyword>
<dbReference type="AlphaFoldDB" id="A0A0M2SLF8"/>
<keyword evidence="22" id="KW-1185">Reference proteome</keyword>
<dbReference type="GO" id="GO:0051301">
    <property type="term" value="P:cell division"/>
    <property type="evidence" value="ECO:0007669"/>
    <property type="project" value="UniProtKB-KW"/>
</dbReference>
<evidence type="ECO:0000256" key="10">
    <source>
        <dbReference type="ARBA" id="ARBA00022840"/>
    </source>
</evidence>
<feature type="domain" description="Mur ligase central" evidence="20">
    <location>
        <begin position="116"/>
        <end position="287"/>
    </location>
</feature>
<dbReference type="OrthoDB" id="9809796at2"/>
<feature type="domain" description="Mur ligase C-terminal" evidence="19">
    <location>
        <begin position="309"/>
        <end position="421"/>
    </location>
</feature>
<dbReference type="GO" id="GO:0008764">
    <property type="term" value="F:UDP-N-acetylmuramoylalanine-D-glutamate ligase activity"/>
    <property type="evidence" value="ECO:0007669"/>
    <property type="project" value="UniProtKB-UniRule"/>
</dbReference>
<evidence type="ECO:0000256" key="7">
    <source>
        <dbReference type="ARBA" id="ARBA00022490"/>
    </source>
</evidence>
<gene>
    <name evidence="17" type="primary">murD</name>
    <name evidence="21" type="ORF">WN59_08800</name>
</gene>
<evidence type="ECO:0000256" key="1">
    <source>
        <dbReference type="ARBA" id="ARBA00002734"/>
    </source>
</evidence>
<dbReference type="SUPFAM" id="SSF53244">
    <property type="entry name" value="MurD-like peptide ligases, peptide-binding domain"/>
    <property type="match status" value="1"/>
</dbReference>
<comment type="similarity">
    <text evidence="4 17">Belongs to the MurCDEF family.</text>
</comment>
<evidence type="ECO:0000256" key="14">
    <source>
        <dbReference type="ARBA" id="ARBA00030398"/>
    </source>
</evidence>
<dbReference type="Gene3D" id="3.90.190.20">
    <property type="entry name" value="Mur ligase, C-terminal domain"/>
    <property type="match status" value="1"/>
</dbReference>
<organism evidence="21 22">
    <name type="scientific">Salinicoccus sediminis</name>
    <dbReference type="NCBI Taxonomy" id="1432562"/>
    <lineage>
        <taxon>Bacteria</taxon>
        <taxon>Bacillati</taxon>
        <taxon>Bacillota</taxon>
        <taxon>Bacilli</taxon>
        <taxon>Bacillales</taxon>
        <taxon>Staphylococcaceae</taxon>
        <taxon>Salinicoccus</taxon>
    </lineage>
</organism>
<dbReference type="STRING" id="1432562.WN59_08800"/>
<dbReference type="InterPro" id="IPR036615">
    <property type="entry name" value="Mur_ligase_C_dom_sf"/>
</dbReference>
<dbReference type="GO" id="GO:0005524">
    <property type="term" value="F:ATP binding"/>
    <property type="evidence" value="ECO:0007669"/>
    <property type="project" value="UniProtKB-UniRule"/>
</dbReference>
<evidence type="ECO:0000256" key="12">
    <source>
        <dbReference type="ARBA" id="ARBA00022984"/>
    </source>
</evidence>
<comment type="caution">
    <text evidence="21">The sequence shown here is derived from an EMBL/GenBank/DDBJ whole genome shotgun (WGS) entry which is preliminary data.</text>
</comment>
<evidence type="ECO:0000256" key="3">
    <source>
        <dbReference type="ARBA" id="ARBA00004752"/>
    </source>
</evidence>
<evidence type="ECO:0000256" key="18">
    <source>
        <dbReference type="RuleBase" id="RU003664"/>
    </source>
</evidence>
<dbReference type="Proteomes" id="UP000034287">
    <property type="component" value="Unassembled WGS sequence"/>
</dbReference>
<keyword evidence="10 17" id="KW-0067">ATP-binding</keyword>
<dbReference type="InterPro" id="IPR036565">
    <property type="entry name" value="Mur-like_cat_sf"/>
</dbReference>
<feature type="binding site" evidence="17">
    <location>
        <begin position="118"/>
        <end position="124"/>
    </location>
    <ligand>
        <name>ATP</name>
        <dbReference type="ChEBI" id="CHEBI:30616"/>
    </ligand>
</feature>
<dbReference type="EC" id="6.3.2.9" evidence="5 17"/>
<evidence type="ECO:0000256" key="9">
    <source>
        <dbReference type="ARBA" id="ARBA00022741"/>
    </source>
</evidence>
<proteinExistence type="inferred from homology"/>
<dbReference type="RefSeq" id="WP_046515932.1">
    <property type="nucleotide sequence ID" value="NZ_LAYZ01000024.1"/>
</dbReference>
<evidence type="ECO:0000313" key="21">
    <source>
        <dbReference type="EMBL" id="KKK33707.1"/>
    </source>
</evidence>
<evidence type="ECO:0000259" key="19">
    <source>
        <dbReference type="Pfam" id="PF02875"/>
    </source>
</evidence>
<evidence type="ECO:0000259" key="20">
    <source>
        <dbReference type="Pfam" id="PF08245"/>
    </source>
</evidence>
<dbReference type="SUPFAM" id="SSF53623">
    <property type="entry name" value="MurD-like peptide ligases, catalytic domain"/>
    <property type="match status" value="1"/>
</dbReference>
<dbReference type="UniPathway" id="UPA00219"/>
<protein>
    <recommendedName>
        <fullName evidence="6 17">UDP-N-acetylmuramoylalanine--D-glutamate ligase</fullName>
        <ecNumber evidence="5 17">6.3.2.9</ecNumber>
    </recommendedName>
    <alternativeName>
        <fullName evidence="15 17">D-glutamic acid-adding enzyme</fullName>
    </alternativeName>
    <alternativeName>
        <fullName evidence="14 17">UDP-N-acetylmuramoyl-L-alanyl-D-glutamate synthetase</fullName>
    </alternativeName>
</protein>
<dbReference type="Gene3D" id="3.40.50.720">
    <property type="entry name" value="NAD(P)-binding Rossmann-like Domain"/>
    <property type="match status" value="1"/>
</dbReference>
<dbReference type="PANTHER" id="PTHR43692">
    <property type="entry name" value="UDP-N-ACETYLMURAMOYLALANINE--D-GLUTAMATE LIGASE"/>
    <property type="match status" value="1"/>
</dbReference>
<dbReference type="InterPro" id="IPR005762">
    <property type="entry name" value="MurD"/>
</dbReference>
<dbReference type="PANTHER" id="PTHR43692:SF1">
    <property type="entry name" value="UDP-N-ACETYLMURAMOYLALANINE--D-GLUTAMATE LIGASE"/>
    <property type="match status" value="1"/>
</dbReference>
<dbReference type="NCBIfam" id="TIGR01087">
    <property type="entry name" value="murD"/>
    <property type="match status" value="1"/>
</dbReference>
<dbReference type="GO" id="GO:0071555">
    <property type="term" value="P:cell wall organization"/>
    <property type="evidence" value="ECO:0007669"/>
    <property type="project" value="UniProtKB-KW"/>
</dbReference>
<dbReference type="GO" id="GO:0005737">
    <property type="term" value="C:cytoplasm"/>
    <property type="evidence" value="ECO:0007669"/>
    <property type="project" value="UniProtKB-SubCell"/>
</dbReference>
<reference evidence="21 22" key="1">
    <citation type="submission" date="2015-04" db="EMBL/GenBank/DDBJ databases">
        <title>Taxonomic description and genome sequence of Salinicoccus sediminis sp. nov., a novel hyper halotolerant bacterium isolated from marine sediment.</title>
        <authorList>
            <person name="Mathan Kumar R."/>
            <person name="Kaur G."/>
            <person name="Kumar N."/>
            <person name="Kumar A."/>
            <person name="Singh N.K."/>
            <person name="Kaur N."/>
            <person name="Mayilraj S."/>
        </authorList>
    </citation>
    <scope>NUCLEOTIDE SEQUENCE [LARGE SCALE GENOMIC DNA]</scope>
    <source>
        <strain evidence="21 22">SV-16</strain>
    </source>
</reference>